<protein>
    <submittedName>
        <fullName evidence="1">Uncharacterized protein</fullName>
    </submittedName>
</protein>
<organism evidence="1">
    <name type="scientific">marine sediment metagenome</name>
    <dbReference type="NCBI Taxonomy" id="412755"/>
    <lineage>
        <taxon>unclassified sequences</taxon>
        <taxon>metagenomes</taxon>
        <taxon>ecological metagenomes</taxon>
    </lineage>
</organism>
<sequence length="59" mass="6396">GKIAYRRLKVYVGVPQALKEASTQTFPDAVKDLFPSMTVGALMSDFGWTNPLEASHSAP</sequence>
<reference evidence="1" key="1">
    <citation type="journal article" date="2014" name="Front. Microbiol.">
        <title>High frequency of phylogenetically diverse reductive dehalogenase-homologous genes in deep subseafloor sedimentary metagenomes.</title>
        <authorList>
            <person name="Kawai M."/>
            <person name="Futagami T."/>
            <person name="Toyoda A."/>
            <person name="Takaki Y."/>
            <person name="Nishi S."/>
            <person name="Hori S."/>
            <person name="Arai W."/>
            <person name="Tsubouchi T."/>
            <person name="Morono Y."/>
            <person name="Uchiyama I."/>
            <person name="Ito T."/>
            <person name="Fujiyama A."/>
            <person name="Inagaki F."/>
            <person name="Takami H."/>
        </authorList>
    </citation>
    <scope>NUCLEOTIDE SEQUENCE</scope>
    <source>
        <strain evidence="1">Expedition CK06-06</strain>
    </source>
</reference>
<gene>
    <name evidence="1" type="ORF">S01H1_52190</name>
</gene>
<comment type="caution">
    <text evidence="1">The sequence shown here is derived from an EMBL/GenBank/DDBJ whole genome shotgun (WGS) entry which is preliminary data.</text>
</comment>
<dbReference type="EMBL" id="BARS01033725">
    <property type="protein sequence ID" value="GAG27814.1"/>
    <property type="molecule type" value="Genomic_DNA"/>
</dbReference>
<proteinExistence type="predicted"/>
<accession>X0WA26</accession>
<evidence type="ECO:0000313" key="1">
    <source>
        <dbReference type="EMBL" id="GAG27814.1"/>
    </source>
</evidence>
<dbReference type="AlphaFoldDB" id="X0WA26"/>
<feature type="non-terminal residue" evidence="1">
    <location>
        <position position="1"/>
    </location>
</feature>
<name>X0WA26_9ZZZZ</name>